<dbReference type="SUPFAM" id="SSF102712">
    <property type="entry name" value="JAB1/MPN domain"/>
    <property type="match status" value="1"/>
</dbReference>
<dbReference type="PANTHER" id="PTHR34858">
    <property type="entry name" value="CYSO-CYSTEINE PEPTIDASE"/>
    <property type="match status" value="1"/>
</dbReference>
<keyword evidence="8" id="KW-1185">Reference proteome</keyword>
<evidence type="ECO:0000256" key="2">
    <source>
        <dbReference type="ARBA" id="ARBA00022723"/>
    </source>
</evidence>
<organism evidence="7 8">
    <name type="scientific">Sphingobium jiangsuense</name>
    <dbReference type="NCBI Taxonomy" id="870476"/>
    <lineage>
        <taxon>Bacteria</taxon>
        <taxon>Pseudomonadati</taxon>
        <taxon>Pseudomonadota</taxon>
        <taxon>Alphaproteobacteria</taxon>
        <taxon>Sphingomonadales</taxon>
        <taxon>Sphingomonadaceae</taxon>
        <taxon>Sphingobium</taxon>
    </lineage>
</organism>
<keyword evidence="4" id="KW-0862">Zinc</keyword>
<keyword evidence="3" id="KW-0378">Hydrolase</keyword>
<gene>
    <name evidence="7" type="ORF">GGR43_000174</name>
</gene>
<evidence type="ECO:0000313" key="7">
    <source>
        <dbReference type="EMBL" id="MBB3924480.1"/>
    </source>
</evidence>
<dbReference type="Pfam" id="PF14464">
    <property type="entry name" value="Prok-JAB"/>
    <property type="match status" value="1"/>
</dbReference>
<evidence type="ECO:0000313" key="8">
    <source>
        <dbReference type="Proteomes" id="UP000571950"/>
    </source>
</evidence>
<dbReference type="GO" id="GO:0008235">
    <property type="term" value="F:metalloexopeptidase activity"/>
    <property type="evidence" value="ECO:0007669"/>
    <property type="project" value="TreeGrafter"/>
</dbReference>
<comment type="caution">
    <text evidence="7">The sequence shown here is derived from an EMBL/GenBank/DDBJ whole genome shotgun (WGS) entry which is preliminary data.</text>
</comment>
<keyword evidence="7" id="KW-0647">Proteasome</keyword>
<evidence type="ECO:0000256" key="5">
    <source>
        <dbReference type="ARBA" id="ARBA00023049"/>
    </source>
</evidence>
<dbReference type="CDD" id="cd08070">
    <property type="entry name" value="MPN_like"/>
    <property type="match status" value="1"/>
</dbReference>
<dbReference type="EMBL" id="JACIDT010000001">
    <property type="protein sequence ID" value="MBB3924480.1"/>
    <property type="molecule type" value="Genomic_DNA"/>
</dbReference>
<dbReference type="Gene3D" id="3.40.140.10">
    <property type="entry name" value="Cytidine Deaminase, domain 2"/>
    <property type="match status" value="1"/>
</dbReference>
<evidence type="ECO:0000256" key="1">
    <source>
        <dbReference type="ARBA" id="ARBA00022670"/>
    </source>
</evidence>
<sequence length="134" mass="13855">MLLAQMMEAAAASPDREVCGLLLGAGGRVEALLPAANVAADPVRRFEIDPLVLLRAHKAARRGGQAVLGHYHSHPAGKAEPSPCDAGQAHGDGALWLICTPGGDHGLWRAAGEGLHGQFVPVPLSVEPDGPDDH</sequence>
<dbReference type="PANTHER" id="PTHR34858:SF1">
    <property type="entry name" value="CYSO-CYSTEINE PEPTIDASE"/>
    <property type="match status" value="1"/>
</dbReference>
<protein>
    <submittedName>
        <fullName evidence="7">Proteasome lid subunit RPN8/RPN11</fullName>
    </submittedName>
</protein>
<keyword evidence="2" id="KW-0479">Metal-binding</keyword>
<accession>A0A7W6FN88</accession>
<dbReference type="Proteomes" id="UP000571950">
    <property type="component" value="Unassembled WGS sequence"/>
</dbReference>
<keyword evidence="1" id="KW-0645">Protease</keyword>
<evidence type="ECO:0000259" key="6">
    <source>
        <dbReference type="Pfam" id="PF14464"/>
    </source>
</evidence>
<keyword evidence="5" id="KW-0482">Metalloprotease</keyword>
<dbReference type="GO" id="GO:0006508">
    <property type="term" value="P:proteolysis"/>
    <property type="evidence" value="ECO:0007669"/>
    <property type="project" value="UniProtKB-KW"/>
</dbReference>
<name>A0A7W6FN88_9SPHN</name>
<dbReference type="AlphaFoldDB" id="A0A7W6FN88"/>
<feature type="domain" description="JAB" evidence="6">
    <location>
        <begin position="2"/>
        <end position="101"/>
    </location>
</feature>
<evidence type="ECO:0000256" key="4">
    <source>
        <dbReference type="ARBA" id="ARBA00022833"/>
    </source>
</evidence>
<dbReference type="GO" id="GO:0008270">
    <property type="term" value="F:zinc ion binding"/>
    <property type="evidence" value="ECO:0007669"/>
    <property type="project" value="TreeGrafter"/>
</dbReference>
<evidence type="ECO:0000256" key="3">
    <source>
        <dbReference type="ARBA" id="ARBA00022801"/>
    </source>
</evidence>
<dbReference type="GO" id="GO:0000502">
    <property type="term" value="C:proteasome complex"/>
    <property type="evidence" value="ECO:0007669"/>
    <property type="project" value="UniProtKB-KW"/>
</dbReference>
<proteinExistence type="predicted"/>
<dbReference type="InterPro" id="IPR028090">
    <property type="entry name" value="JAB_dom_prok"/>
</dbReference>
<dbReference type="InterPro" id="IPR051929">
    <property type="entry name" value="VirAsm_ModProt"/>
</dbReference>
<reference evidence="7 8" key="1">
    <citation type="submission" date="2020-08" db="EMBL/GenBank/DDBJ databases">
        <title>Genomic Encyclopedia of Type Strains, Phase IV (KMG-IV): sequencing the most valuable type-strain genomes for metagenomic binning, comparative biology and taxonomic classification.</title>
        <authorList>
            <person name="Goeker M."/>
        </authorList>
    </citation>
    <scope>NUCLEOTIDE SEQUENCE [LARGE SCALE GENOMIC DNA]</scope>
    <source>
        <strain evidence="7 8">DSM 26189</strain>
    </source>
</reference>